<reference evidence="5" key="1">
    <citation type="journal article" date="2019" name="Int. J. Syst. Evol. Microbiol.">
        <title>The Global Catalogue of Microorganisms (GCM) 10K type strain sequencing project: providing services to taxonomists for standard genome sequencing and annotation.</title>
        <authorList>
            <consortium name="The Broad Institute Genomics Platform"/>
            <consortium name="The Broad Institute Genome Sequencing Center for Infectious Disease"/>
            <person name="Wu L."/>
            <person name="Ma J."/>
        </authorList>
    </citation>
    <scope>NUCLEOTIDE SEQUENCE [LARGE SCALE GENOMIC DNA]</scope>
    <source>
        <strain evidence="5">CCUG 55250</strain>
    </source>
</reference>
<proteinExistence type="predicted"/>
<dbReference type="InterPro" id="IPR050498">
    <property type="entry name" value="Ycf3"/>
</dbReference>
<dbReference type="Pfam" id="PF13432">
    <property type="entry name" value="TPR_16"/>
    <property type="match status" value="1"/>
</dbReference>
<gene>
    <name evidence="4" type="ORF">ACFPMF_03455</name>
</gene>
<keyword evidence="1" id="KW-0677">Repeat</keyword>
<organism evidence="4 5">
    <name type="scientific">Larkinella bovis</name>
    <dbReference type="NCBI Taxonomy" id="683041"/>
    <lineage>
        <taxon>Bacteria</taxon>
        <taxon>Pseudomonadati</taxon>
        <taxon>Bacteroidota</taxon>
        <taxon>Cytophagia</taxon>
        <taxon>Cytophagales</taxon>
        <taxon>Spirosomataceae</taxon>
        <taxon>Larkinella</taxon>
    </lineage>
</organism>
<keyword evidence="3" id="KW-0472">Membrane</keyword>
<dbReference type="Gene3D" id="1.25.40.10">
    <property type="entry name" value="Tetratricopeptide repeat domain"/>
    <property type="match status" value="2"/>
</dbReference>
<dbReference type="SUPFAM" id="SSF48452">
    <property type="entry name" value="TPR-like"/>
    <property type="match status" value="1"/>
</dbReference>
<dbReference type="EMBL" id="JBHSMA010000001">
    <property type="protein sequence ID" value="MFC5408349.1"/>
    <property type="molecule type" value="Genomic_DNA"/>
</dbReference>
<keyword evidence="3" id="KW-1133">Transmembrane helix</keyword>
<dbReference type="PANTHER" id="PTHR44858">
    <property type="entry name" value="TETRATRICOPEPTIDE REPEAT PROTEIN 6"/>
    <property type="match status" value="1"/>
</dbReference>
<dbReference type="SMART" id="SM00028">
    <property type="entry name" value="TPR"/>
    <property type="match status" value="4"/>
</dbReference>
<dbReference type="InterPro" id="IPR011990">
    <property type="entry name" value="TPR-like_helical_dom_sf"/>
</dbReference>
<keyword evidence="2" id="KW-0802">TPR repeat</keyword>
<keyword evidence="3" id="KW-0812">Transmembrane</keyword>
<dbReference type="RefSeq" id="WP_379841134.1">
    <property type="nucleotide sequence ID" value="NZ_JBHSMA010000001.1"/>
</dbReference>
<evidence type="ECO:0000256" key="3">
    <source>
        <dbReference type="SAM" id="Phobius"/>
    </source>
</evidence>
<accession>A0ABW0I693</accession>
<evidence type="ECO:0000313" key="4">
    <source>
        <dbReference type="EMBL" id="MFC5408349.1"/>
    </source>
</evidence>
<protein>
    <submittedName>
        <fullName evidence="4">Tetratricopeptide repeat protein</fullName>
    </submittedName>
</protein>
<keyword evidence="5" id="KW-1185">Reference proteome</keyword>
<comment type="caution">
    <text evidence="4">The sequence shown here is derived from an EMBL/GenBank/DDBJ whole genome shotgun (WGS) entry which is preliminary data.</text>
</comment>
<dbReference type="PANTHER" id="PTHR44858:SF1">
    <property type="entry name" value="UDP-N-ACETYLGLUCOSAMINE--PEPTIDE N-ACETYLGLUCOSAMINYLTRANSFERASE SPINDLY-RELATED"/>
    <property type="match status" value="1"/>
</dbReference>
<evidence type="ECO:0000256" key="2">
    <source>
        <dbReference type="ARBA" id="ARBA00022803"/>
    </source>
</evidence>
<sequence length="182" mass="21478">MEVALIGLFFILYLFIRYFLIDHDTAADKDRLRFSEGIRLIQFHRYDEAFRFFDQAVAQFPKSSLAFAYRGKCHLRNQNIHSALYDLTQALSLDNTIPDSYLDRGIALYQLKDYAEAFKEFDKAVWYFRGQQADAIRWRALSRMQLEQFKMAEQDLIRALELGDENSAYLLKQPPFSNVIYS</sequence>
<dbReference type="InterPro" id="IPR019734">
    <property type="entry name" value="TPR_rpt"/>
</dbReference>
<dbReference type="Proteomes" id="UP001596106">
    <property type="component" value="Unassembled WGS sequence"/>
</dbReference>
<evidence type="ECO:0000256" key="1">
    <source>
        <dbReference type="ARBA" id="ARBA00022737"/>
    </source>
</evidence>
<evidence type="ECO:0000313" key="5">
    <source>
        <dbReference type="Proteomes" id="UP001596106"/>
    </source>
</evidence>
<feature type="transmembrane region" description="Helical" evidence="3">
    <location>
        <begin position="6"/>
        <end position="21"/>
    </location>
</feature>
<name>A0ABW0I693_9BACT</name>